<evidence type="ECO:0000313" key="1">
    <source>
        <dbReference type="EMBL" id="GLC28238.1"/>
    </source>
</evidence>
<name>A0AA37QLV9_9BACT</name>
<protein>
    <submittedName>
        <fullName evidence="1">Uncharacterized protein</fullName>
    </submittedName>
</protein>
<dbReference type="EMBL" id="BRXS01000008">
    <property type="protein sequence ID" value="GLC28238.1"/>
    <property type="molecule type" value="Genomic_DNA"/>
</dbReference>
<gene>
    <name evidence="1" type="ORF">rosag_47510</name>
</gene>
<evidence type="ECO:0000313" key="2">
    <source>
        <dbReference type="Proteomes" id="UP001161325"/>
    </source>
</evidence>
<accession>A0AA37QLV9</accession>
<proteinExistence type="predicted"/>
<sequence length="98" mass="10582">MLRTCLIDVIAAEKAYDVPAFCVEVGLQAVAAPGDGQEAFAGKARYVTKSRGKPRLPRWGAAPAPQPLHRVALALRRLYGPPRLRSFGGCSPTRSSHR</sequence>
<keyword evidence="2" id="KW-1185">Reference proteome</keyword>
<dbReference type="Proteomes" id="UP001161325">
    <property type="component" value="Unassembled WGS sequence"/>
</dbReference>
<dbReference type="AlphaFoldDB" id="A0AA37QLV9"/>
<reference evidence="1" key="1">
    <citation type="submission" date="2022-08" db="EMBL/GenBank/DDBJ databases">
        <title>Draft genome sequencing of Roseisolibacter agri AW1220.</title>
        <authorList>
            <person name="Tobiishi Y."/>
            <person name="Tonouchi A."/>
        </authorList>
    </citation>
    <scope>NUCLEOTIDE SEQUENCE</scope>
    <source>
        <strain evidence="1">AW1220</strain>
    </source>
</reference>
<comment type="caution">
    <text evidence="1">The sequence shown here is derived from an EMBL/GenBank/DDBJ whole genome shotgun (WGS) entry which is preliminary data.</text>
</comment>
<organism evidence="1 2">
    <name type="scientific">Roseisolibacter agri</name>
    <dbReference type="NCBI Taxonomy" id="2014610"/>
    <lineage>
        <taxon>Bacteria</taxon>
        <taxon>Pseudomonadati</taxon>
        <taxon>Gemmatimonadota</taxon>
        <taxon>Gemmatimonadia</taxon>
        <taxon>Gemmatimonadales</taxon>
        <taxon>Gemmatimonadaceae</taxon>
        <taxon>Roseisolibacter</taxon>
    </lineage>
</organism>